<evidence type="ECO:0000313" key="2">
    <source>
        <dbReference type="Proteomes" id="UP000827624"/>
    </source>
</evidence>
<proteinExistence type="predicted"/>
<keyword evidence="2" id="KW-1185">Reference proteome</keyword>
<dbReference type="RefSeq" id="YP_010671571.1">
    <property type="nucleotide sequence ID" value="NC_070968.1"/>
</dbReference>
<sequence length="65" mass="7528">MAKYLKISVSGPYINTERTAYVPVDDDFVKDSDEDNQLIENEVWEYVESWSELVDEADVPVDERA</sequence>
<dbReference type="KEGG" id="vg:77947824"/>
<accession>A0AAE8YFB6</accession>
<reference evidence="1" key="1">
    <citation type="submission" date="2021-10" db="EMBL/GenBank/DDBJ databases">
        <title>Bacteriophage attack leads to shedding of the bacterial cell wall.</title>
        <authorList>
            <person name="Ongenae V."/>
            <person name="Claessen D."/>
            <person name="Briegel A."/>
        </authorList>
    </citation>
    <scope>NUCLEOTIDE SEQUENCE</scope>
</reference>
<protein>
    <submittedName>
        <fullName evidence="1">Uncharacterized protein</fullName>
    </submittedName>
</protein>
<evidence type="ECO:0000313" key="1">
    <source>
        <dbReference type="EMBL" id="UFD97996.1"/>
    </source>
</evidence>
<dbReference type="GeneID" id="77947824"/>
<dbReference type="Proteomes" id="UP000827624">
    <property type="component" value="Segment"/>
</dbReference>
<name>A0AAE8YFB6_9CAUD</name>
<dbReference type="EMBL" id="OK412919">
    <property type="protein sequence ID" value="UFD97996.1"/>
    <property type="molecule type" value="Genomic_DNA"/>
</dbReference>
<organism evidence="1 2">
    <name type="scientific">Streptomyces phage Pablito</name>
    <dbReference type="NCBI Taxonomy" id="2894593"/>
    <lineage>
        <taxon>Viruses</taxon>
        <taxon>Duplodnaviria</taxon>
        <taxon>Heunggongvirae</taxon>
        <taxon>Uroviricota</taxon>
        <taxon>Caudoviricetes</taxon>
        <taxon>Arquatrovirinae</taxon>
        <taxon>Janusvirus</taxon>
        <taxon>Janusvirus pablito</taxon>
    </lineage>
</organism>